<dbReference type="GO" id="GO:0016747">
    <property type="term" value="F:acyltransferase activity, transferring groups other than amino-acyl groups"/>
    <property type="evidence" value="ECO:0007669"/>
    <property type="project" value="InterPro"/>
</dbReference>
<feature type="compositionally biased region" description="Low complexity" evidence="1">
    <location>
        <begin position="66"/>
        <end position="77"/>
    </location>
</feature>
<gene>
    <name evidence="3" type="ORF">KP509_18G033200</name>
</gene>
<dbReference type="Pfam" id="PF00583">
    <property type="entry name" value="Acetyltransf_1"/>
    <property type="match status" value="1"/>
</dbReference>
<dbReference type="CDD" id="cd04301">
    <property type="entry name" value="NAT_SF"/>
    <property type="match status" value="1"/>
</dbReference>
<dbReference type="Gene3D" id="3.40.630.30">
    <property type="match status" value="1"/>
</dbReference>
<dbReference type="InterPro" id="IPR000182">
    <property type="entry name" value="GNAT_dom"/>
</dbReference>
<evidence type="ECO:0000259" key="2">
    <source>
        <dbReference type="PROSITE" id="PS51186"/>
    </source>
</evidence>
<dbReference type="EMBL" id="CM035423">
    <property type="protein sequence ID" value="KAH7365531.1"/>
    <property type="molecule type" value="Genomic_DNA"/>
</dbReference>
<dbReference type="PANTHER" id="PTHR47489">
    <property type="entry name" value="ACYL-COA N-ACYLTRANSFERASES (NAT) SUPERFAMILY PROTEIN"/>
    <property type="match status" value="1"/>
</dbReference>
<dbReference type="InterPro" id="IPR016181">
    <property type="entry name" value="Acyl_CoA_acyltransferase"/>
</dbReference>
<protein>
    <recommendedName>
        <fullName evidence="2">N-acetyltransferase domain-containing protein</fullName>
    </recommendedName>
</protein>
<evidence type="ECO:0000313" key="4">
    <source>
        <dbReference type="Proteomes" id="UP000825935"/>
    </source>
</evidence>
<comment type="caution">
    <text evidence="3">The sequence shown here is derived from an EMBL/GenBank/DDBJ whole genome shotgun (WGS) entry which is preliminary data.</text>
</comment>
<proteinExistence type="predicted"/>
<accession>A0A8T2SNI9</accession>
<dbReference type="PANTHER" id="PTHR47489:SF2">
    <property type="entry name" value="GCN5-RELATED N-ACETYLTRANSFERASE 5, CHLOROPLASTIC"/>
    <property type="match status" value="1"/>
</dbReference>
<reference evidence="3" key="1">
    <citation type="submission" date="2021-08" db="EMBL/GenBank/DDBJ databases">
        <title>WGS assembly of Ceratopteris richardii.</title>
        <authorList>
            <person name="Marchant D.B."/>
            <person name="Chen G."/>
            <person name="Jenkins J."/>
            <person name="Shu S."/>
            <person name="Leebens-Mack J."/>
            <person name="Grimwood J."/>
            <person name="Schmutz J."/>
            <person name="Soltis P."/>
            <person name="Soltis D."/>
            <person name="Chen Z.-H."/>
        </authorList>
    </citation>
    <scope>NUCLEOTIDE SEQUENCE</scope>
    <source>
        <strain evidence="3">Whitten #5841</strain>
        <tissue evidence="3">Leaf</tissue>
    </source>
</reference>
<organism evidence="3 4">
    <name type="scientific">Ceratopteris richardii</name>
    <name type="common">Triangle waterfern</name>
    <dbReference type="NCBI Taxonomy" id="49495"/>
    <lineage>
        <taxon>Eukaryota</taxon>
        <taxon>Viridiplantae</taxon>
        <taxon>Streptophyta</taxon>
        <taxon>Embryophyta</taxon>
        <taxon>Tracheophyta</taxon>
        <taxon>Polypodiopsida</taxon>
        <taxon>Polypodiidae</taxon>
        <taxon>Polypodiales</taxon>
        <taxon>Pteridineae</taxon>
        <taxon>Pteridaceae</taxon>
        <taxon>Parkerioideae</taxon>
        <taxon>Ceratopteris</taxon>
    </lineage>
</organism>
<evidence type="ECO:0000313" key="3">
    <source>
        <dbReference type="EMBL" id="KAH7365531.1"/>
    </source>
</evidence>
<evidence type="ECO:0000256" key="1">
    <source>
        <dbReference type="SAM" id="MobiDB-lite"/>
    </source>
</evidence>
<dbReference type="PROSITE" id="PS51186">
    <property type="entry name" value="GNAT"/>
    <property type="match status" value="1"/>
</dbReference>
<keyword evidence="4" id="KW-1185">Reference proteome</keyword>
<name>A0A8T2SNI9_CERRI</name>
<dbReference type="SUPFAM" id="SSF55729">
    <property type="entry name" value="Acyl-CoA N-acyltransferases (Nat)"/>
    <property type="match status" value="1"/>
</dbReference>
<sequence>MGLAVHSFQLNSTTVCEHRGRQKGEERGKSGLGIENALYPSALCPLACRLPSGGRIATELHKRPTVAGSSSVDSLSVNDDEAQAGGAPAANVSSSGRGFPGVPMPSNTSSSSSQAAHSVNFAGGPEYPFNGETGNTVTSPKSEDLVDLSYDPVKYVVNGESDDDRQDISSVPVNVDEYKKTGKIRRFSLNEPGLVKILQDGRDLSPLEKSNMKKILTFKRVNNYLKGRLVIRALRVEQMKDVEILLTDSYAELMWGPLTYKPALAWVLSTYLRERQACLPHAVTLVGLYEPSENTKSDIGSKPKWCVSGAVEISFNSLGKPKNMQTPLPPEDAPFMSNMAVSKTYRRRGIGRELLKAAEELVLQLGGHELYLHCRMIDEAPLTMYTKSGYSVVATDNVFSLLLFQRRKHLMYKRLEAPVHIENQE</sequence>
<dbReference type="AlphaFoldDB" id="A0A8T2SNI9"/>
<feature type="region of interest" description="Disordered" evidence="1">
    <location>
        <begin position="61"/>
        <end position="143"/>
    </location>
</feature>
<dbReference type="Proteomes" id="UP000825935">
    <property type="component" value="Chromosome 18"/>
</dbReference>
<dbReference type="OrthoDB" id="2017234at2759"/>
<feature type="domain" description="N-acetyltransferase" evidence="2">
    <location>
        <begin position="258"/>
        <end position="416"/>
    </location>
</feature>